<name>K8DX51_9FIRM</name>
<keyword evidence="2" id="KW-1185">Reference proteome</keyword>
<evidence type="ECO:0000313" key="1">
    <source>
        <dbReference type="EMBL" id="CCO07132.1"/>
    </source>
</evidence>
<accession>K8DX51</accession>
<evidence type="ECO:0000313" key="2">
    <source>
        <dbReference type="Proteomes" id="UP000009315"/>
    </source>
</evidence>
<dbReference type="RefSeq" id="WP_008409883.1">
    <property type="nucleotide sequence ID" value="NZ_CAOS01000003.1"/>
</dbReference>
<gene>
    <name evidence="1" type="ORF">DESHY_110076</name>
</gene>
<protein>
    <submittedName>
        <fullName evidence="1">Uncharacterized protein</fullName>
    </submittedName>
</protein>
<comment type="caution">
    <text evidence="1">The sequence shown here is derived from an EMBL/GenBank/DDBJ whole genome shotgun (WGS) entry which is preliminary data.</text>
</comment>
<sequence>MSAESTRLRESLLRLEDALGQDFIKKEVHKIKGWPPEGSCGLHPLVLLWYKTREDLALTELTGCLPHSRWVQETLQLADCLKNYANHPLYQDMLHQLRDPVNWQSAVDQMKNWQNRQDGC</sequence>
<dbReference type="AlphaFoldDB" id="K8DX51"/>
<reference evidence="1 2" key="1">
    <citation type="journal article" date="2013" name="Genome Announc.">
        <title>Genome Sequence of the Sulfate-Reducing Bacterium Desulfotomaculum hydrothermale Lam5(T).</title>
        <authorList>
            <person name="Amin O."/>
            <person name="Fardeau M.L."/>
            <person name="Valette O."/>
            <person name="Hirschler-Rea A."/>
            <person name="Barbe V."/>
            <person name="Medigue C."/>
            <person name="Vacherie B."/>
            <person name="Ollivier B."/>
            <person name="Bertin P.N."/>
            <person name="Dolla A."/>
        </authorList>
    </citation>
    <scope>NUCLEOTIDE SEQUENCE [LARGE SCALE GENOMIC DNA]</scope>
    <source>
        <strain evidence="2">Lam5 / DSM 18033</strain>
    </source>
</reference>
<dbReference type="STRING" id="1121428.DESHY_110076"/>
<organism evidence="1 2">
    <name type="scientific">Desulforamulus hydrothermalis Lam5 = DSM 18033</name>
    <dbReference type="NCBI Taxonomy" id="1121428"/>
    <lineage>
        <taxon>Bacteria</taxon>
        <taxon>Bacillati</taxon>
        <taxon>Bacillota</taxon>
        <taxon>Clostridia</taxon>
        <taxon>Eubacteriales</taxon>
        <taxon>Peptococcaceae</taxon>
        <taxon>Desulforamulus</taxon>
    </lineage>
</organism>
<dbReference type="EMBL" id="CAOS01000003">
    <property type="protein sequence ID" value="CCO07132.1"/>
    <property type="molecule type" value="Genomic_DNA"/>
</dbReference>
<proteinExistence type="predicted"/>
<dbReference type="Proteomes" id="UP000009315">
    <property type="component" value="Unassembled WGS sequence"/>
</dbReference>